<evidence type="ECO:0000256" key="5">
    <source>
        <dbReference type="ARBA" id="ARBA00022737"/>
    </source>
</evidence>
<dbReference type="InterPro" id="IPR036880">
    <property type="entry name" value="Kunitz_BPTI_sf"/>
</dbReference>
<dbReference type="Pfam" id="PF00014">
    <property type="entry name" value="Kunitz_BPTI"/>
    <property type="match status" value="2"/>
</dbReference>
<evidence type="ECO:0000313" key="10">
    <source>
        <dbReference type="EMBL" id="KAG8199880.1"/>
    </source>
</evidence>
<dbReference type="PRINTS" id="PR00759">
    <property type="entry name" value="BASICPTASE"/>
</dbReference>
<evidence type="ECO:0000256" key="6">
    <source>
        <dbReference type="ARBA" id="ARBA00022900"/>
    </source>
</evidence>
<feature type="chain" id="PRO_5043361288" description="BPTI/Kunitz inhibitor domain-containing protein" evidence="8">
    <location>
        <begin position="41"/>
        <end position="163"/>
    </location>
</feature>
<evidence type="ECO:0000256" key="4">
    <source>
        <dbReference type="ARBA" id="ARBA00022729"/>
    </source>
</evidence>
<organism evidence="10 11">
    <name type="scientific">Oedothorax gibbosus</name>
    <dbReference type="NCBI Taxonomy" id="931172"/>
    <lineage>
        <taxon>Eukaryota</taxon>
        <taxon>Metazoa</taxon>
        <taxon>Ecdysozoa</taxon>
        <taxon>Arthropoda</taxon>
        <taxon>Chelicerata</taxon>
        <taxon>Arachnida</taxon>
        <taxon>Araneae</taxon>
        <taxon>Araneomorphae</taxon>
        <taxon>Entelegynae</taxon>
        <taxon>Araneoidea</taxon>
        <taxon>Linyphiidae</taxon>
        <taxon>Erigoninae</taxon>
        <taxon>Oedothorax</taxon>
    </lineage>
</organism>
<dbReference type="AlphaFoldDB" id="A0AAV6VUW2"/>
<keyword evidence="2" id="KW-0964">Secreted</keyword>
<dbReference type="InterPro" id="IPR050098">
    <property type="entry name" value="TFPI/VKTCI-like"/>
</dbReference>
<dbReference type="EMBL" id="JAFNEN010000023">
    <property type="protein sequence ID" value="KAG8199880.1"/>
    <property type="molecule type" value="Genomic_DNA"/>
</dbReference>
<keyword evidence="4 8" id="KW-0732">Signal</keyword>
<dbReference type="FunFam" id="4.10.410.10:FF:000020">
    <property type="entry name" value="Collagen, type VI, alpha 3"/>
    <property type="match status" value="1"/>
</dbReference>
<evidence type="ECO:0000256" key="2">
    <source>
        <dbReference type="ARBA" id="ARBA00022525"/>
    </source>
</evidence>
<dbReference type="FunFam" id="4.10.410.10:FF:000021">
    <property type="entry name" value="Serine protease inhibitor, putative"/>
    <property type="match status" value="1"/>
</dbReference>
<evidence type="ECO:0000259" key="9">
    <source>
        <dbReference type="PROSITE" id="PS50279"/>
    </source>
</evidence>
<feature type="signal peptide" evidence="8">
    <location>
        <begin position="1"/>
        <end position="40"/>
    </location>
</feature>
<keyword evidence="6" id="KW-0722">Serine protease inhibitor</keyword>
<evidence type="ECO:0000256" key="8">
    <source>
        <dbReference type="SAM" id="SignalP"/>
    </source>
</evidence>
<dbReference type="CDD" id="cd00109">
    <property type="entry name" value="Kunitz-type"/>
    <property type="match status" value="2"/>
</dbReference>
<dbReference type="PANTHER" id="PTHR10083:SF374">
    <property type="entry name" value="BPTI_KUNITZ INHIBITOR DOMAIN-CONTAINING PROTEIN"/>
    <property type="match status" value="1"/>
</dbReference>
<dbReference type="PROSITE" id="PS50279">
    <property type="entry name" value="BPTI_KUNITZ_2"/>
    <property type="match status" value="2"/>
</dbReference>
<accession>A0AAV6VUW2</accession>
<proteinExistence type="predicted"/>
<evidence type="ECO:0000313" key="11">
    <source>
        <dbReference type="Proteomes" id="UP000827092"/>
    </source>
</evidence>
<evidence type="ECO:0000256" key="7">
    <source>
        <dbReference type="ARBA" id="ARBA00023157"/>
    </source>
</evidence>
<keyword evidence="7" id="KW-1015">Disulfide bond</keyword>
<dbReference type="InterPro" id="IPR002223">
    <property type="entry name" value="Kunitz_BPTI"/>
</dbReference>
<protein>
    <recommendedName>
        <fullName evidence="9">BPTI/Kunitz inhibitor domain-containing protein</fullName>
    </recommendedName>
</protein>
<keyword evidence="5" id="KW-0677">Repeat</keyword>
<dbReference type="InterPro" id="IPR020901">
    <property type="entry name" value="Prtase_inh_Kunz-CS"/>
</dbReference>
<evidence type="ECO:0000256" key="3">
    <source>
        <dbReference type="ARBA" id="ARBA00022690"/>
    </source>
</evidence>
<dbReference type="SUPFAM" id="SSF57362">
    <property type="entry name" value="BPTI-like"/>
    <property type="match status" value="2"/>
</dbReference>
<reference evidence="10 11" key="1">
    <citation type="journal article" date="2022" name="Nat. Ecol. Evol.">
        <title>A masculinizing supergene underlies an exaggerated male reproductive morph in a spider.</title>
        <authorList>
            <person name="Hendrickx F."/>
            <person name="De Corte Z."/>
            <person name="Sonet G."/>
            <person name="Van Belleghem S.M."/>
            <person name="Kostlbacher S."/>
            <person name="Vangestel C."/>
        </authorList>
    </citation>
    <scope>NUCLEOTIDE SEQUENCE [LARGE SCALE GENOMIC DNA]</scope>
    <source>
        <strain evidence="10">W744_W776</strain>
    </source>
</reference>
<dbReference type="Proteomes" id="UP000827092">
    <property type="component" value="Unassembled WGS sequence"/>
</dbReference>
<dbReference type="PANTHER" id="PTHR10083">
    <property type="entry name" value="KUNITZ-TYPE PROTEASE INHIBITOR-RELATED"/>
    <property type="match status" value="1"/>
</dbReference>
<dbReference type="GO" id="GO:0005615">
    <property type="term" value="C:extracellular space"/>
    <property type="evidence" value="ECO:0007669"/>
    <property type="project" value="TreeGrafter"/>
</dbReference>
<name>A0AAV6VUW2_9ARAC</name>
<gene>
    <name evidence="10" type="ORF">JTE90_015871</name>
</gene>
<evidence type="ECO:0000256" key="1">
    <source>
        <dbReference type="ARBA" id="ARBA00004613"/>
    </source>
</evidence>
<dbReference type="PROSITE" id="PS00280">
    <property type="entry name" value="BPTI_KUNITZ_1"/>
    <property type="match status" value="2"/>
</dbReference>
<feature type="domain" description="BPTI/Kunitz inhibitor" evidence="9">
    <location>
        <begin position="109"/>
        <end position="159"/>
    </location>
</feature>
<comment type="subcellular location">
    <subcellularLocation>
        <location evidence="1">Secreted</location>
    </subcellularLocation>
</comment>
<dbReference type="Gene3D" id="4.10.410.10">
    <property type="entry name" value="Pancreatic trypsin inhibitor Kunitz domain"/>
    <property type="match status" value="2"/>
</dbReference>
<sequence>MPRIQAHGIGLLQIKAKISSFLKYVCLLVVLSSLCSITNAAECEICHLQAVTGRCRASFPMYYYNVNTYKCEMFIYGGCGGNENRFRTLEECSNACPINAQNAVECDVCQLQGETGPCRAGKIMFYFNVNQFQCEKFVYGGCQGNANRFKTMEDCMNSCGLNN</sequence>
<comment type="caution">
    <text evidence="10">The sequence shown here is derived from an EMBL/GenBank/DDBJ whole genome shotgun (WGS) entry which is preliminary data.</text>
</comment>
<dbReference type="GO" id="GO:0004867">
    <property type="term" value="F:serine-type endopeptidase inhibitor activity"/>
    <property type="evidence" value="ECO:0007669"/>
    <property type="project" value="UniProtKB-KW"/>
</dbReference>
<dbReference type="SMART" id="SM00131">
    <property type="entry name" value="KU"/>
    <property type="match status" value="2"/>
</dbReference>
<keyword evidence="11" id="KW-1185">Reference proteome</keyword>
<keyword evidence="3" id="KW-0646">Protease inhibitor</keyword>
<feature type="domain" description="BPTI/Kunitz inhibitor" evidence="9">
    <location>
        <begin position="46"/>
        <end position="96"/>
    </location>
</feature>